<evidence type="ECO:0000256" key="5">
    <source>
        <dbReference type="ARBA" id="ARBA00023316"/>
    </source>
</evidence>
<organism evidence="9 10">
    <name type="scientific">Allokutzneria albata</name>
    <name type="common">Kibdelosporangium albatum</name>
    <dbReference type="NCBI Taxonomy" id="211114"/>
    <lineage>
        <taxon>Bacteria</taxon>
        <taxon>Bacillati</taxon>
        <taxon>Actinomycetota</taxon>
        <taxon>Actinomycetes</taxon>
        <taxon>Pseudonocardiales</taxon>
        <taxon>Pseudonocardiaceae</taxon>
        <taxon>Allokutzneria</taxon>
    </lineage>
</organism>
<dbReference type="SUPFAM" id="SSF141523">
    <property type="entry name" value="L,D-transpeptidase catalytic domain-like"/>
    <property type="match status" value="1"/>
</dbReference>
<dbReference type="GO" id="GO:0071555">
    <property type="term" value="P:cell wall organization"/>
    <property type="evidence" value="ECO:0007669"/>
    <property type="project" value="UniProtKB-UniRule"/>
</dbReference>
<proteinExistence type="predicted"/>
<reference evidence="9 10" key="1">
    <citation type="submission" date="2016-10" db="EMBL/GenBank/DDBJ databases">
        <authorList>
            <person name="de Groot N.N."/>
        </authorList>
    </citation>
    <scope>NUCLEOTIDE SEQUENCE [LARGE SCALE GENOMIC DNA]</scope>
    <source>
        <strain evidence="9 10">DSM 44149</strain>
    </source>
</reference>
<dbReference type="eggNOG" id="COG1376">
    <property type="taxonomic scope" value="Bacteria"/>
</dbReference>
<keyword evidence="4 6" id="KW-0573">Peptidoglycan synthesis</keyword>
<evidence type="ECO:0000313" key="10">
    <source>
        <dbReference type="Proteomes" id="UP000183376"/>
    </source>
</evidence>
<dbReference type="Gene3D" id="2.40.440.10">
    <property type="entry name" value="L,D-transpeptidase catalytic domain-like"/>
    <property type="match status" value="1"/>
</dbReference>
<dbReference type="GO" id="GO:0005576">
    <property type="term" value="C:extracellular region"/>
    <property type="evidence" value="ECO:0007669"/>
    <property type="project" value="TreeGrafter"/>
</dbReference>
<accession>A0A1H0BYR9</accession>
<feature type="active site" description="Proton donor/acceptor" evidence="6">
    <location>
        <position position="224"/>
    </location>
</feature>
<dbReference type="GO" id="GO:0008360">
    <property type="term" value="P:regulation of cell shape"/>
    <property type="evidence" value="ECO:0007669"/>
    <property type="project" value="UniProtKB-UniRule"/>
</dbReference>
<dbReference type="PROSITE" id="PS52029">
    <property type="entry name" value="LD_TPASE"/>
    <property type="match status" value="1"/>
</dbReference>
<feature type="domain" description="L,D-TPase catalytic" evidence="8">
    <location>
        <begin position="145"/>
        <end position="263"/>
    </location>
</feature>
<gene>
    <name evidence="9" type="ORF">SAMN04489726_6921</name>
</gene>
<evidence type="ECO:0000256" key="7">
    <source>
        <dbReference type="SAM" id="SignalP"/>
    </source>
</evidence>
<dbReference type="InterPro" id="IPR050979">
    <property type="entry name" value="LD-transpeptidase"/>
</dbReference>
<dbReference type="GO" id="GO:0018104">
    <property type="term" value="P:peptidoglycan-protein cross-linking"/>
    <property type="evidence" value="ECO:0007669"/>
    <property type="project" value="TreeGrafter"/>
</dbReference>
<dbReference type="PANTHER" id="PTHR30582">
    <property type="entry name" value="L,D-TRANSPEPTIDASE"/>
    <property type="match status" value="1"/>
</dbReference>
<keyword evidence="3 6" id="KW-0133">Cell shape</keyword>
<dbReference type="Pfam" id="PF03734">
    <property type="entry name" value="YkuD"/>
    <property type="match status" value="1"/>
</dbReference>
<dbReference type="InterPro" id="IPR005490">
    <property type="entry name" value="LD_TPept_cat_dom"/>
</dbReference>
<dbReference type="UniPathway" id="UPA00219"/>
<evidence type="ECO:0000256" key="3">
    <source>
        <dbReference type="ARBA" id="ARBA00022960"/>
    </source>
</evidence>
<dbReference type="GO" id="GO:0016740">
    <property type="term" value="F:transferase activity"/>
    <property type="evidence" value="ECO:0007669"/>
    <property type="project" value="UniProtKB-KW"/>
</dbReference>
<dbReference type="AlphaFoldDB" id="A0A1H0BYR9"/>
<dbReference type="RefSeq" id="WP_052406710.1">
    <property type="nucleotide sequence ID" value="NZ_JOEF01000001.1"/>
</dbReference>
<protein>
    <submittedName>
        <fullName evidence="9">L,D-transpeptidase catalytic domain</fullName>
    </submittedName>
</protein>
<evidence type="ECO:0000256" key="4">
    <source>
        <dbReference type="ARBA" id="ARBA00022984"/>
    </source>
</evidence>
<sequence length="263" mass="27576">MATTASVPRTVLTALIGLVSVALLSSGCSAEAPAQAGPAELGTADLAVLPDLNTFGKIENAPLDPAPTAKATDKVFKVVKDLPVYDKPGGKPFGKLPTVQVGSPTWVPAIAEQGDWAQVLLPSRPNGLTGWIHTPGNTESARNPYTVTVNLASYTLEIFKDGASQGTHKVGIGKAEFPTPKGRHYLMASIEETKNTYSKYVLPLSAHSDSHETFGGGPGTVALHTWPTNEHIGKSTSDGCIRVTPETLTKLMDLPLGTVISIT</sequence>
<evidence type="ECO:0000313" key="9">
    <source>
        <dbReference type="EMBL" id="SDN50737.1"/>
    </source>
</evidence>
<evidence type="ECO:0000256" key="2">
    <source>
        <dbReference type="ARBA" id="ARBA00022679"/>
    </source>
</evidence>
<evidence type="ECO:0000256" key="1">
    <source>
        <dbReference type="ARBA" id="ARBA00004752"/>
    </source>
</evidence>
<feature type="active site" description="Nucleophile" evidence="6">
    <location>
        <position position="240"/>
    </location>
</feature>
<feature type="signal peptide" evidence="7">
    <location>
        <begin position="1"/>
        <end position="30"/>
    </location>
</feature>
<keyword evidence="5 6" id="KW-0961">Cell wall biogenesis/degradation</keyword>
<dbReference type="STRING" id="211114.SAMN04489726_6921"/>
<dbReference type="InterPro" id="IPR038063">
    <property type="entry name" value="Transpep_catalytic_dom"/>
</dbReference>
<name>A0A1H0BYR9_ALLAB</name>
<keyword evidence="7" id="KW-0732">Signal</keyword>
<keyword evidence="10" id="KW-1185">Reference proteome</keyword>
<dbReference type="OrthoDB" id="5243103at2"/>
<dbReference type="Proteomes" id="UP000183376">
    <property type="component" value="Chromosome I"/>
</dbReference>
<keyword evidence="2" id="KW-0808">Transferase</keyword>
<dbReference type="EMBL" id="LT629701">
    <property type="protein sequence ID" value="SDN50737.1"/>
    <property type="molecule type" value="Genomic_DNA"/>
</dbReference>
<evidence type="ECO:0000259" key="8">
    <source>
        <dbReference type="PROSITE" id="PS52029"/>
    </source>
</evidence>
<dbReference type="CDD" id="cd16913">
    <property type="entry name" value="YkuD_like"/>
    <property type="match status" value="1"/>
</dbReference>
<feature type="chain" id="PRO_5038675904" evidence="7">
    <location>
        <begin position="31"/>
        <end position="263"/>
    </location>
</feature>
<evidence type="ECO:0000256" key="6">
    <source>
        <dbReference type="PROSITE-ProRule" id="PRU01373"/>
    </source>
</evidence>
<dbReference type="GO" id="GO:0071972">
    <property type="term" value="F:peptidoglycan L,D-transpeptidase activity"/>
    <property type="evidence" value="ECO:0007669"/>
    <property type="project" value="TreeGrafter"/>
</dbReference>
<comment type="pathway">
    <text evidence="1 6">Cell wall biogenesis; peptidoglycan biosynthesis.</text>
</comment>